<keyword evidence="2" id="KW-1185">Reference proteome</keyword>
<dbReference type="AlphaFoldDB" id="A0AAE1BAK8"/>
<dbReference type="EMBL" id="JAWDGP010000286">
    <property type="protein sequence ID" value="KAK3801687.1"/>
    <property type="molecule type" value="Genomic_DNA"/>
</dbReference>
<gene>
    <name evidence="1" type="ORF">RRG08_033873</name>
</gene>
<protein>
    <submittedName>
        <fullName evidence="1">Uncharacterized protein</fullName>
    </submittedName>
</protein>
<comment type="caution">
    <text evidence="1">The sequence shown here is derived from an EMBL/GenBank/DDBJ whole genome shotgun (WGS) entry which is preliminary data.</text>
</comment>
<evidence type="ECO:0000313" key="2">
    <source>
        <dbReference type="Proteomes" id="UP001283361"/>
    </source>
</evidence>
<proteinExistence type="predicted"/>
<name>A0AAE1BAK8_9GAST</name>
<reference evidence="1" key="1">
    <citation type="journal article" date="2023" name="G3 (Bethesda)">
        <title>A reference genome for the long-term kleptoplast-retaining sea slug Elysia crispata morphotype clarki.</title>
        <authorList>
            <person name="Eastman K.E."/>
            <person name="Pendleton A.L."/>
            <person name="Shaikh M.A."/>
            <person name="Suttiyut T."/>
            <person name="Ogas R."/>
            <person name="Tomko P."/>
            <person name="Gavelis G."/>
            <person name="Widhalm J.R."/>
            <person name="Wisecaver J.H."/>
        </authorList>
    </citation>
    <scope>NUCLEOTIDE SEQUENCE</scope>
    <source>
        <strain evidence="1">ECLA1</strain>
    </source>
</reference>
<sequence>MQKGYSRYRVRLCIDSGGALEHCVYRFRAQHTLYMTAPVCNSHPNADHVQPTGCLTSSSKGFVQSALEPFVGAIVGAFHWPDARWQNDRVGAEGVWTWVIQQSRTTDCPYGRNVSKAVSRISLPSFPCPDFFAPVFLPKMGLQLTTSILA</sequence>
<dbReference type="Proteomes" id="UP001283361">
    <property type="component" value="Unassembled WGS sequence"/>
</dbReference>
<accession>A0AAE1BAK8</accession>
<evidence type="ECO:0000313" key="1">
    <source>
        <dbReference type="EMBL" id="KAK3801687.1"/>
    </source>
</evidence>
<organism evidence="1 2">
    <name type="scientific">Elysia crispata</name>
    <name type="common">lettuce slug</name>
    <dbReference type="NCBI Taxonomy" id="231223"/>
    <lineage>
        <taxon>Eukaryota</taxon>
        <taxon>Metazoa</taxon>
        <taxon>Spiralia</taxon>
        <taxon>Lophotrochozoa</taxon>
        <taxon>Mollusca</taxon>
        <taxon>Gastropoda</taxon>
        <taxon>Heterobranchia</taxon>
        <taxon>Euthyneura</taxon>
        <taxon>Panpulmonata</taxon>
        <taxon>Sacoglossa</taxon>
        <taxon>Placobranchoidea</taxon>
        <taxon>Plakobranchidae</taxon>
        <taxon>Elysia</taxon>
    </lineage>
</organism>